<evidence type="ECO:0000259" key="7">
    <source>
        <dbReference type="Pfam" id="PF00082"/>
    </source>
</evidence>
<dbReference type="CDD" id="cd07473">
    <property type="entry name" value="Peptidases_S8_Subtilisin_like"/>
    <property type="match status" value="1"/>
</dbReference>
<keyword evidence="4 5" id="KW-0720">Serine protease</keyword>
<gene>
    <name evidence="9" type="ORF">EV199_1839</name>
</gene>
<dbReference type="GO" id="GO:0006508">
    <property type="term" value="P:proteolysis"/>
    <property type="evidence" value="ECO:0007669"/>
    <property type="project" value="UniProtKB-KW"/>
</dbReference>
<dbReference type="PROSITE" id="PS51892">
    <property type="entry name" value="SUBTILASE"/>
    <property type="match status" value="1"/>
</dbReference>
<dbReference type="InterPro" id="IPR015500">
    <property type="entry name" value="Peptidase_S8_subtilisin-rel"/>
</dbReference>
<dbReference type="InterPro" id="IPR051048">
    <property type="entry name" value="Peptidase_S8/S53_subtilisin"/>
</dbReference>
<evidence type="ECO:0000313" key="10">
    <source>
        <dbReference type="Proteomes" id="UP000293874"/>
    </source>
</evidence>
<feature type="active site" description="Charge relay system" evidence="5">
    <location>
        <position position="268"/>
    </location>
</feature>
<feature type="active site" description="Charge relay system" evidence="5">
    <location>
        <position position="424"/>
    </location>
</feature>
<dbReference type="Gene3D" id="2.160.20.110">
    <property type="match status" value="1"/>
</dbReference>
<organism evidence="9 10">
    <name type="scientific">Pseudobacter ginsenosidimutans</name>
    <dbReference type="NCBI Taxonomy" id="661488"/>
    <lineage>
        <taxon>Bacteria</taxon>
        <taxon>Pseudomonadati</taxon>
        <taxon>Bacteroidota</taxon>
        <taxon>Chitinophagia</taxon>
        <taxon>Chitinophagales</taxon>
        <taxon>Chitinophagaceae</taxon>
        <taxon>Pseudobacter</taxon>
    </lineage>
</organism>
<evidence type="ECO:0000259" key="8">
    <source>
        <dbReference type="Pfam" id="PF05342"/>
    </source>
</evidence>
<protein>
    <submittedName>
        <fullName evidence="9">Subtilase family protein</fullName>
    </submittedName>
</protein>
<dbReference type="PANTHER" id="PTHR43399">
    <property type="entry name" value="SUBTILISIN-RELATED"/>
    <property type="match status" value="1"/>
</dbReference>
<keyword evidence="3 5" id="KW-0378">Hydrolase</keyword>
<dbReference type="GO" id="GO:0004252">
    <property type="term" value="F:serine-type endopeptidase activity"/>
    <property type="evidence" value="ECO:0007669"/>
    <property type="project" value="UniProtKB-UniRule"/>
</dbReference>
<name>A0A4Q7N4M1_9BACT</name>
<dbReference type="PANTHER" id="PTHR43399:SF4">
    <property type="entry name" value="CELL WALL-ASSOCIATED PROTEASE"/>
    <property type="match status" value="1"/>
</dbReference>
<feature type="domain" description="Peptidase M26 N-terminal" evidence="8">
    <location>
        <begin position="530"/>
        <end position="638"/>
    </location>
</feature>
<dbReference type="EMBL" id="SGXA01000001">
    <property type="protein sequence ID" value="RZS75963.1"/>
    <property type="molecule type" value="Genomic_DNA"/>
</dbReference>
<evidence type="ECO:0000256" key="3">
    <source>
        <dbReference type="ARBA" id="ARBA00022801"/>
    </source>
</evidence>
<keyword evidence="6" id="KW-0732">Signal</keyword>
<dbReference type="Pfam" id="PF05342">
    <property type="entry name" value="Peptidase_M26_N"/>
    <property type="match status" value="1"/>
</dbReference>
<dbReference type="GO" id="GO:0004222">
    <property type="term" value="F:metalloendopeptidase activity"/>
    <property type="evidence" value="ECO:0007669"/>
    <property type="project" value="InterPro"/>
</dbReference>
<evidence type="ECO:0000256" key="5">
    <source>
        <dbReference type="PROSITE-ProRule" id="PRU01240"/>
    </source>
</evidence>
<dbReference type="PROSITE" id="PS00138">
    <property type="entry name" value="SUBTILASE_SER"/>
    <property type="match status" value="1"/>
</dbReference>
<dbReference type="Gene3D" id="3.40.50.200">
    <property type="entry name" value="Peptidase S8/S53 domain"/>
    <property type="match status" value="1"/>
</dbReference>
<dbReference type="InterPro" id="IPR008006">
    <property type="entry name" value="Peptidase_M26_N_dom"/>
</dbReference>
<evidence type="ECO:0000256" key="2">
    <source>
        <dbReference type="ARBA" id="ARBA00022670"/>
    </source>
</evidence>
<feature type="domain" description="Peptidase S8/S53" evidence="7">
    <location>
        <begin position="206"/>
        <end position="454"/>
    </location>
</feature>
<reference evidence="9 10" key="1">
    <citation type="submission" date="2019-02" db="EMBL/GenBank/DDBJ databases">
        <title>Genomic Encyclopedia of Type Strains, Phase IV (KMG-IV): sequencing the most valuable type-strain genomes for metagenomic binning, comparative biology and taxonomic classification.</title>
        <authorList>
            <person name="Goeker M."/>
        </authorList>
    </citation>
    <scope>NUCLEOTIDE SEQUENCE [LARGE SCALE GENOMIC DNA]</scope>
    <source>
        <strain evidence="9 10">DSM 18116</strain>
    </source>
</reference>
<dbReference type="RefSeq" id="WP_158644083.1">
    <property type="nucleotide sequence ID" value="NZ_CP042431.1"/>
</dbReference>
<dbReference type="PRINTS" id="PR00723">
    <property type="entry name" value="SUBTILISIN"/>
</dbReference>
<dbReference type="AlphaFoldDB" id="A0A4Q7N4M1"/>
<keyword evidence="2 5" id="KW-0645">Protease</keyword>
<keyword evidence="10" id="KW-1185">Reference proteome</keyword>
<dbReference type="PROSITE" id="PS51257">
    <property type="entry name" value="PROKAR_LIPOPROTEIN"/>
    <property type="match status" value="1"/>
</dbReference>
<dbReference type="GO" id="GO:0016020">
    <property type="term" value="C:membrane"/>
    <property type="evidence" value="ECO:0007669"/>
    <property type="project" value="InterPro"/>
</dbReference>
<dbReference type="Proteomes" id="UP000293874">
    <property type="component" value="Unassembled WGS sequence"/>
</dbReference>
<feature type="chain" id="PRO_5020829539" evidence="6">
    <location>
        <begin position="23"/>
        <end position="855"/>
    </location>
</feature>
<accession>A0A4Q7N4M1</accession>
<dbReference type="InterPro" id="IPR034204">
    <property type="entry name" value="PfSUB1-like_cat_dom"/>
</dbReference>
<comment type="caution">
    <text evidence="9">The sequence shown here is derived from an EMBL/GenBank/DDBJ whole genome shotgun (WGS) entry which is preliminary data.</text>
</comment>
<dbReference type="SUPFAM" id="SSF52743">
    <property type="entry name" value="Subtilisin-like"/>
    <property type="match status" value="1"/>
</dbReference>
<evidence type="ECO:0000256" key="1">
    <source>
        <dbReference type="ARBA" id="ARBA00011073"/>
    </source>
</evidence>
<dbReference type="Pfam" id="PF00082">
    <property type="entry name" value="Peptidase_S8"/>
    <property type="match status" value="1"/>
</dbReference>
<dbReference type="GO" id="GO:0008270">
    <property type="term" value="F:zinc ion binding"/>
    <property type="evidence" value="ECO:0007669"/>
    <property type="project" value="InterPro"/>
</dbReference>
<evidence type="ECO:0000256" key="4">
    <source>
        <dbReference type="ARBA" id="ARBA00022825"/>
    </source>
</evidence>
<dbReference type="InterPro" id="IPR036852">
    <property type="entry name" value="Peptidase_S8/S53_dom_sf"/>
</dbReference>
<dbReference type="InterPro" id="IPR023828">
    <property type="entry name" value="Peptidase_S8_Ser-AS"/>
</dbReference>
<dbReference type="OrthoDB" id="9813435at2"/>
<proteinExistence type="inferred from homology"/>
<feature type="active site" description="Charge relay system" evidence="5">
    <location>
        <position position="213"/>
    </location>
</feature>
<sequence>MKIFSFLLLIFPFIFFSCNTHSVPKGMQRTDQQHYADDKFSEAFLWKDQGKDILVFHEYLKGTGDSILRTSYYPANELLVKMKKGKTLNDLNQFKDLIKKETGNEFTVFDSLTKRDLYAIRFNGDDLVDLKGLKTWFSDTTIFLYSEPNYLYFNQSNQFGCPVDITQWGLQNKAVIINSVTGAYDADADGIEAISRFKYGRETKTTVLVGVIDGGANIYHPALTASLFVNEKEIAGNGKDDDGNGYKDDIHGWNFASNNMSLVDNKGHGTHVTGIITANPTSVSWVTGAFPGVKVLICKTTEDTSHSNMALVKALNYAAEMKCDVINMSLGSYSFNQSLADEVKATIAKNIVVVAASGNDGKDIFQYRVYPATLPNVISVSASNHKDELAYFSNYHAAEAHLAAPGEAIYSTIPGGYGWKNGTSMAAPLVTATAAMIRSLYPNEKVLSVRQRLYGGADRIPQLVNKVLMGNRLNIYKSIFQPLETFDANGTPYSQQVVNGRMRESLTPYANSGDPGIDGKSFETAYTIANIKQLMNIRDEDLNAHFRIMNNLDWHGLHPNYREPFQKTFNGVIYGQGYSIVNFDYQSAYPAGLFLRLGRNASISNLKLSGVDLKGRENVGALASVMEGGIINNVQVEGKITGNENVGGIIGNCMGGQILNSYFEGVIEVGRYGGGIAGTNRAQLSRCHVQARINALQWAGGIAGNTSGSLLEECFANVQLAGTQNSEGLAGLVGNCVNSDIRNCYSEGNIKSSKTGAGLIGHIRRTAVVNCYSLCEVSLTPGSGGLLGDGLEFNIQKSYFAHGNLSGIGGIAKSQSEMKMKETFAGWWGPGVNWTMINNFSPGLALIPRSLTSSY</sequence>
<feature type="signal peptide" evidence="6">
    <location>
        <begin position="1"/>
        <end position="22"/>
    </location>
</feature>
<comment type="similarity">
    <text evidence="1 5">Belongs to the peptidase S8 family.</text>
</comment>
<dbReference type="InterPro" id="IPR022398">
    <property type="entry name" value="Peptidase_S8_His-AS"/>
</dbReference>
<evidence type="ECO:0000256" key="6">
    <source>
        <dbReference type="SAM" id="SignalP"/>
    </source>
</evidence>
<evidence type="ECO:0000313" key="9">
    <source>
        <dbReference type="EMBL" id="RZS75963.1"/>
    </source>
</evidence>
<dbReference type="PROSITE" id="PS00137">
    <property type="entry name" value="SUBTILASE_HIS"/>
    <property type="match status" value="1"/>
</dbReference>
<dbReference type="InterPro" id="IPR000209">
    <property type="entry name" value="Peptidase_S8/S53_dom"/>
</dbReference>